<proteinExistence type="predicted"/>
<protein>
    <submittedName>
        <fullName evidence="5">GntR family transcriptional regulator</fullName>
    </submittedName>
</protein>
<dbReference type="PANTHER" id="PTHR43537">
    <property type="entry name" value="TRANSCRIPTIONAL REGULATOR, GNTR FAMILY"/>
    <property type="match status" value="1"/>
</dbReference>
<evidence type="ECO:0000313" key="6">
    <source>
        <dbReference type="Proteomes" id="UP001500604"/>
    </source>
</evidence>
<dbReference type="Proteomes" id="UP001500604">
    <property type="component" value="Unassembled WGS sequence"/>
</dbReference>
<keyword evidence="3" id="KW-0804">Transcription</keyword>
<dbReference type="SMART" id="SM00895">
    <property type="entry name" value="FCD"/>
    <property type="match status" value="1"/>
</dbReference>
<evidence type="ECO:0000256" key="3">
    <source>
        <dbReference type="ARBA" id="ARBA00023163"/>
    </source>
</evidence>
<keyword evidence="2" id="KW-0238">DNA-binding</keyword>
<dbReference type="Gene3D" id="1.10.10.10">
    <property type="entry name" value="Winged helix-like DNA-binding domain superfamily/Winged helix DNA-binding domain"/>
    <property type="match status" value="1"/>
</dbReference>
<keyword evidence="6" id="KW-1185">Reference proteome</keyword>
<comment type="caution">
    <text evidence="5">The sequence shown here is derived from an EMBL/GenBank/DDBJ whole genome shotgun (WGS) entry which is preliminary data.</text>
</comment>
<accession>A0ABP8V538</accession>
<dbReference type="PROSITE" id="PS50949">
    <property type="entry name" value="HTH_GNTR"/>
    <property type="match status" value="1"/>
</dbReference>
<dbReference type="RefSeq" id="WP_211830413.1">
    <property type="nucleotide sequence ID" value="NZ_BAABFL010000437.1"/>
</dbReference>
<dbReference type="EMBL" id="BAABFL010000437">
    <property type="protein sequence ID" value="GAA4651099.1"/>
    <property type="molecule type" value="Genomic_DNA"/>
</dbReference>
<evidence type="ECO:0000313" key="5">
    <source>
        <dbReference type="EMBL" id="GAA4651099.1"/>
    </source>
</evidence>
<reference evidence="6" key="1">
    <citation type="journal article" date="2019" name="Int. J. Syst. Evol. Microbiol.">
        <title>The Global Catalogue of Microorganisms (GCM) 10K type strain sequencing project: providing services to taxonomists for standard genome sequencing and annotation.</title>
        <authorList>
            <consortium name="The Broad Institute Genomics Platform"/>
            <consortium name="The Broad Institute Genome Sequencing Center for Infectious Disease"/>
            <person name="Wu L."/>
            <person name="Ma J."/>
        </authorList>
    </citation>
    <scope>NUCLEOTIDE SEQUENCE [LARGE SCALE GENOMIC DNA]</scope>
    <source>
        <strain evidence="6">JCM 17805</strain>
    </source>
</reference>
<dbReference type="InterPro" id="IPR000524">
    <property type="entry name" value="Tscrpt_reg_HTH_GntR"/>
</dbReference>
<dbReference type="InterPro" id="IPR011711">
    <property type="entry name" value="GntR_C"/>
</dbReference>
<dbReference type="InterPro" id="IPR036388">
    <property type="entry name" value="WH-like_DNA-bd_sf"/>
</dbReference>
<evidence type="ECO:0000259" key="4">
    <source>
        <dbReference type="PROSITE" id="PS50949"/>
    </source>
</evidence>
<organism evidence="5 6">
    <name type="scientific">Kistimonas scapharcae</name>
    <dbReference type="NCBI Taxonomy" id="1036133"/>
    <lineage>
        <taxon>Bacteria</taxon>
        <taxon>Pseudomonadati</taxon>
        <taxon>Pseudomonadota</taxon>
        <taxon>Gammaproteobacteria</taxon>
        <taxon>Oceanospirillales</taxon>
        <taxon>Endozoicomonadaceae</taxon>
        <taxon>Kistimonas</taxon>
    </lineage>
</organism>
<gene>
    <name evidence="5" type="ORF">GCM10023116_33820</name>
</gene>
<evidence type="ECO:0000256" key="1">
    <source>
        <dbReference type="ARBA" id="ARBA00023015"/>
    </source>
</evidence>
<dbReference type="SUPFAM" id="SSF48008">
    <property type="entry name" value="GntR ligand-binding domain-like"/>
    <property type="match status" value="1"/>
</dbReference>
<dbReference type="SUPFAM" id="SSF46785">
    <property type="entry name" value="Winged helix' DNA-binding domain"/>
    <property type="match status" value="1"/>
</dbReference>
<name>A0ABP8V538_9GAMM</name>
<dbReference type="Pfam" id="PF00392">
    <property type="entry name" value="GntR"/>
    <property type="match status" value="1"/>
</dbReference>
<dbReference type="PANTHER" id="PTHR43537:SF53">
    <property type="entry name" value="HTH-TYPE TRANSCRIPTIONAL REPRESSOR NANR"/>
    <property type="match status" value="1"/>
</dbReference>
<dbReference type="InterPro" id="IPR008920">
    <property type="entry name" value="TF_FadR/GntR_C"/>
</dbReference>
<evidence type="ECO:0000256" key="2">
    <source>
        <dbReference type="ARBA" id="ARBA00023125"/>
    </source>
</evidence>
<dbReference type="Gene3D" id="1.20.120.530">
    <property type="entry name" value="GntR ligand-binding domain-like"/>
    <property type="match status" value="1"/>
</dbReference>
<sequence length="227" mass="25508">MPTFKAREVSRIVNTIYKAIIEQRLPAGTRLVETRLAETLNANRNHVRDALVELSYRNVVVIQTNKGACVAQPGKQEAREVFDARRIIEIGLVRQAIDRIDSKGLKRLEKISAKEDEAIRKGSRPDMVRLSGEFHLEIARIADNGTLLKLLDELVARSSLIIGLYEAIADASCSADDHHMLIRLISERQHDAAAEFMGSHLDEIRNRLHLEEKPSQNLDLAEMLAAC</sequence>
<dbReference type="Pfam" id="PF07729">
    <property type="entry name" value="FCD"/>
    <property type="match status" value="1"/>
</dbReference>
<feature type="domain" description="HTH gntR-type" evidence="4">
    <location>
        <begin position="6"/>
        <end position="73"/>
    </location>
</feature>
<dbReference type="InterPro" id="IPR036390">
    <property type="entry name" value="WH_DNA-bd_sf"/>
</dbReference>
<keyword evidence="1" id="KW-0805">Transcription regulation</keyword>